<reference evidence="3" key="2">
    <citation type="submission" date="2025-08" db="UniProtKB">
        <authorList>
            <consortium name="RefSeq"/>
        </authorList>
    </citation>
    <scope>IDENTIFICATION</scope>
    <source>
        <tissue evidence="3">Blood</tissue>
    </source>
</reference>
<feature type="compositionally biased region" description="Polar residues" evidence="1">
    <location>
        <begin position="629"/>
        <end position="638"/>
    </location>
</feature>
<evidence type="ECO:0000313" key="3">
    <source>
        <dbReference type="RefSeq" id="XP_053539073.1"/>
    </source>
</evidence>
<feature type="compositionally biased region" description="Low complexity" evidence="1">
    <location>
        <begin position="186"/>
        <end position="201"/>
    </location>
</feature>
<feature type="region of interest" description="Disordered" evidence="1">
    <location>
        <begin position="181"/>
        <end position="201"/>
    </location>
</feature>
<dbReference type="SUPFAM" id="SSF89260">
    <property type="entry name" value="Collagen-binding domain"/>
    <property type="match status" value="1"/>
</dbReference>
<dbReference type="Proteomes" id="UP000221080">
    <property type="component" value="Chromosome 10"/>
</dbReference>
<accession>A0A9F7TKW2</accession>
<feature type="compositionally biased region" description="Polar residues" evidence="1">
    <location>
        <begin position="1"/>
        <end position="24"/>
    </location>
</feature>
<protein>
    <submittedName>
        <fullName evidence="3">Receptor-type tyrosine-protein phosphatase C isoform X14</fullName>
    </submittedName>
</protein>
<dbReference type="AlphaFoldDB" id="A0A9F7TKW2"/>
<evidence type="ECO:0000256" key="1">
    <source>
        <dbReference type="SAM" id="MobiDB-lite"/>
    </source>
</evidence>
<name>A0A9F7TKW2_ICTPU</name>
<dbReference type="GeneID" id="108270762"/>
<gene>
    <name evidence="3" type="primary">LOC108270762</name>
</gene>
<keyword evidence="3" id="KW-0675">Receptor</keyword>
<feature type="compositionally biased region" description="Polar residues" evidence="1">
    <location>
        <begin position="98"/>
        <end position="107"/>
    </location>
</feature>
<sequence>MIVLTTENYLTGLPTSTPLHQHPNTTVTVTTAENSSTSTSDSPRTSSTMNTTSPPLTTSTATGNNDTGTPARNSSHSNITTAGAVSEMNITGFPPSTPLHQHQSHTTSNERENYTTGLPTRTPSHHHPNTTVTVTTAENSSTSTSDSPRTSSTMNTTSPPLTTSTATENIKASISDSARTFSIMNTTSPPLTTSTTTETSPKCNYTLEEENDTVTVKIDKNDSAVKYKIKFTDTSDGSSIKTWPEESFPISLKSFKPCQNYAVTLTPSCNPTTGFFKTRELVDSDVNHTLNITGAKVQVCSETKWDLNKCIDLDTSISCTDYSVTFKGDPCKKSIPFTLPPVKPVINYTNEFPTKLRWDNQPSNCLKDLTYNCNGSAVADFKDLKPIHNHNCTGTYDYGNGTITSDPVPVKIDCDIVNEPSLSVSHNSIHASWQLDSENCPSITTDFTWDVTCKNGSTSYLKGHCTKNSCEFSNLKSFTVYTCEFEAAYENKPFNTTTKTTKTWPGQPSYTKGPTTKVESHNAFKVSCSIDNWNGDPGKIFAELYINDHLEDNKTDCNGMSCDFHFTNLYYSTQYTIKVYAQNGNGNRTVILDVDHSSKSAADHKTGPGFGEYYRARDPPQTAWDAPQHAQQPQDIYT</sequence>
<keyword evidence="2" id="KW-1185">Reference proteome</keyword>
<evidence type="ECO:0000313" key="2">
    <source>
        <dbReference type="Proteomes" id="UP000221080"/>
    </source>
</evidence>
<proteinExistence type="predicted"/>
<feature type="compositionally biased region" description="Low complexity" evidence="1">
    <location>
        <begin position="129"/>
        <end position="167"/>
    </location>
</feature>
<feature type="compositionally biased region" description="Low complexity" evidence="1">
    <location>
        <begin position="25"/>
        <end position="62"/>
    </location>
</feature>
<dbReference type="RefSeq" id="XP_053539073.1">
    <property type="nucleotide sequence ID" value="XM_053683098.1"/>
</dbReference>
<organism evidence="2 3">
    <name type="scientific">Ictalurus punctatus</name>
    <name type="common">Channel catfish</name>
    <name type="synonym">Silurus punctatus</name>
    <dbReference type="NCBI Taxonomy" id="7998"/>
    <lineage>
        <taxon>Eukaryota</taxon>
        <taxon>Metazoa</taxon>
        <taxon>Chordata</taxon>
        <taxon>Craniata</taxon>
        <taxon>Vertebrata</taxon>
        <taxon>Euteleostomi</taxon>
        <taxon>Actinopterygii</taxon>
        <taxon>Neopterygii</taxon>
        <taxon>Teleostei</taxon>
        <taxon>Ostariophysi</taxon>
        <taxon>Siluriformes</taxon>
        <taxon>Ictaluridae</taxon>
        <taxon>Ictalurus</taxon>
    </lineage>
</organism>
<feature type="compositionally biased region" description="Polar residues" evidence="1">
    <location>
        <begin position="63"/>
        <end position="83"/>
    </location>
</feature>
<feature type="region of interest" description="Disordered" evidence="1">
    <location>
        <begin position="1"/>
        <end position="169"/>
    </location>
</feature>
<feature type="region of interest" description="Disordered" evidence="1">
    <location>
        <begin position="599"/>
        <end position="638"/>
    </location>
</feature>
<reference evidence="2" key="1">
    <citation type="journal article" date="2016" name="Nat. Commun.">
        <title>The channel catfish genome sequence provides insights into the evolution of scale formation in teleosts.</title>
        <authorList>
            <person name="Liu Z."/>
            <person name="Liu S."/>
            <person name="Yao J."/>
            <person name="Bao L."/>
            <person name="Zhang J."/>
            <person name="Li Y."/>
            <person name="Jiang C."/>
            <person name="Sun L."/>
            <person name="Wang R."/>
            <person name="Zhang Y."/>
            <person name="Zhou T."/>
            <person name="Zeng Q."/>
            <person name="Fu Q."/>
            <person name="Gao S."/>
            <person name="Li N."/>
            <person name="Koren S."/>
            <person name="Jiang Y."/>
            <person name="Zimin A."/>
            <person name="Xu P."/>
            <person name="Phillippy A.M."/>
            <person name="Geng X."/>
            <person name="Song L."/>
            <person name="Sun F."/>
            <person name="Li C."/>
            <person name="Wang X."/>
            <person name="Chen A."/>
            <person name="Jin Y."/>
            <person name="Yuan Z."/>
            <person name="Yang Y."/>
            <person name="Tan S."/>
            <person name="Peatman E."/>
            <person name="Lu J."/>
            <person name="Qin Z."/>
            <person name="Dunham R."/>
            <person name="Li Z."/>
            <person name="Sonstegard T."/>
            <person name="Feng J."/>
            <person name="Danzmann R.G."/>
            <person name="Schroeder S."/>
            <person name="Scheffler B."/>
            <person name="Duke M.V."/>
            <person name="Ballard L."/>
            <person name="Kucuktas H."/>
            <person name="Kaltenboeck L."/>
            <person name="Liu H."/>
            <person name="Armbruster J."/>
            <person name="Xie Y."/>
            <person name="Kirby M.L."/>
            <person name="Tian Y."/>
            <person name="Flanagan M.E."/>
            <person name="Mu W."/>
            <person name="Waldbieser G.C."/>
        </authorList>
    </citation>
    <scope>NUCLEOTIDE SEQUENCE [LARGE SCALE GENOMIC DNA]</scope>
    <source>
        <strain evidence="2">SDA103</strain>
    </source>
</reference>